<dbReference type="PANTHER" id="PTHR38340">
    <property type="entry name" value="S-LAYER PROTEIN"/>
    <property type="match status" value="1"/>
</dbReference>
<feature type="region of interest" description="Disordered" evidence="6">
    <location>
        <begin position="381"/>
        <end position="483"/>
    </location>
</feature>
<evidence type="ECO:0000256" key="4">
    <source>
        <dbReference type="ARBA" id="ARBA00022737"/>
    </source>
</evidence>
<dbReference type="SMART" id="SM00191">
    <property type="entry name" value="Int_alpha"/>
    <property type="match status" value="4"/>
</dbReference>
<dbReference type="Pfam" id="PF01839">
    <property type="entry name" value="FG-GAP"/>
    <property type="match status" value="3"/>
</dbReference>
<dbReference type="OrthoDB" id="443638at2"/>
<comment type="subcellular location">
    <subcellularLocation>
        <location evidence="1">Secreted</location>
    </subcellularLocation>
</comment>
<keyword evidence="2" id="KW-0964">Secreted</keyword>
<dbReference type="InterPro" id="IPR013519">
    <property type="entry name" value="Int_alpha_beta-p"/>
</dbReference>
<sequence>MFGAPRVGEEVSSSFEGYEFTYSDPRGEAYIIFGSSEGFDKEFDLTTLDGNNGFKLGGVRRFDFFGSSVSSAGDIDGDGIEDLIVGAPGAGEEVIFSGYGRYYSYSDSRGEAYIVFGSTEGFDAELDPSDLDGNNGFTISGISVINNLGNSVSSAGDINGDGIEDLIVGAPGAGEIGYEGYSAYSNNRGEAYIIFGRTEGFDAKLDLTTLDGSNGFRLTGNPNNRLGSSVSNAGDFNGDGFDDILVSLPNANTGQVYLIFSSSDSFDANVDLNNLDPDDGLLISNTNSRLDSPVSGAGDINGDGFDDILIGKYVVFGSAPIDSELSGTTGNDSLTGTIVSDSFSGFAGNDTLDGLAGNDTLKGGIGNDLLLGRSGNDFINGDADNDTLEGGTGEDTLRGGRGSDRLLGQEGKDTLRGGAGNDTLQGNSDNDLLNGDEGNDTLFGQYGKDTLNGGEGNDRLLGQWGDDTINGNEGNDTIQGNSSNDLLFGGEGSDRIFGQWGNDSINGGSGRDRLFGQWGNDTLNAGVGNDYVTGGNGNDALSGADGNDTLIGIETNSSESNFGLAELDTLSGGAGEDTFVLGDSDRVYYSDGESDFAMITDLNTSEDTIQLTGSADLYSLDFADDGAVTTDAELIYNSGMETEGEVIGVLKDVSSELSLDDSVFTFTG</sequence>
<dbReference type="Gene3D" id="2.150.10.10">
    <property type="entry name" value="Serralysin-like metalloprotease, C-terminal"/>
    <property type="match status" value="3"/>
</dbReference>
<dbReference type="InterPro" id="IPR018511">
    <property type="entry name" value="Hemolysin-typ_Ca-bd_CS"/>
</dbReference>
<dbReference type="GO" id="GO:0005576">
    <property type="term" value="C:extracellular region"/>
    <property type="evidence" value="ECO:0007669"/>
    <property type="project" value="UniProtKB-SubCell"/>
</dbReference>
<dbReference type="SUPFAM" id="SSF51120">
    <property type="entry name" value="beta-Roll"/>
    <property type="match status" value="2"/>
</dbReference>
<protein>
    <submittedName>
        <fullName evidence="7">Type I secretion target GGXGXDXXX repeat protein domain protein</fullName>
    </submittedName>
</protein>
<keyword evidence="4" id="KW-0677">Repeat</keyword>
<dbReference type="InterPro" id="IPR050557">
    <property type="entry name" value="RTX_toxin/Mannuronan_C5-epim"/>
</dbReference>
<evidence type="ECO:0000256" key="3">
    <source>
        <dbReference type="ARBA" id="ARBA00022729"/>
    </source>
</evidence>
<dbReference type="Gene3D" id="2.130.10.130">
    <property type="entry name" value="Integrin alpha, N-terminal"/>
    <property type="match status" value="3"/>
</dbReference>
<dbReference type="SUPFAM" id="SSF69318">
    <property type="entry name" value="Integrin alpha N-terminal domain"/>
    <property type="match status" value="1"/>
</dbReference>
<dbReference type="Proteomes" id="UP000320055">
    <property type="component" value="Unassembled WGS sequence"/>
</dbReference>
<feature type="compositionally biased region" description="Polar residues" evidence="6">
    <location>
        <begin position="469"/>
        <end position="483"/>
    </location>
</feature>
<dbReference type="InterPro" id="IPR001343">
    <property type="entry name" value="Hemolysn_Ca-bd"/>
</dbReference>
<reference evidence="7 8" key="1">
    <citation type="submission" date="2019-01" db="EMBL/GenBank/DDBJ databases">
        <authorList>
            <person name="Brito A."/>
        </authorList>
    </citation>
    <scope>NUCLEOTIDE SEQUENCE [LARGE SCALE GENOMIC DNA]</scope>
    <source>
        <strain evidence="7">1</strain>
    </source>
</reference>
<dbReference type="InterPro" id="IPR013517">
    <property type="entry name" value="FG-GAP"/>
</dbReference>
<evidence type="ECO:0000313" key="8">
    <source>
        <dbReference type="Proteomes" id="UP000320055"/>
    </source>
</evidence>
<proteinExistence type="predicted"/>
<dbReference type="InterPro" id="IPR028994">
    <property type="entry name" value="Integrin_alpha_N"/>
</dbReference>
<dbReference type="AlphaFoldDB" id="A0A563VIL5"/>
<gene>
    <name evidence="7" type="ORF">H1P_10049</name>
</gene>
<feature type="compositionally biased region" description="Basic and acidic residues" evidence="6">
    <location>
        <begin position="395"/>
        <end position="404"/>
    </location>
</feature>
<evidence type="ECO:0000256" key="6">
    <source>
        <dbReference type="SAM" id="MobiDB-lite"/>
    </source>
</evidence>
<dbReference type="GO" id="GO:0005509">
    <property type="term" value="F:calcium ion binding"/>
    <property type="evidence" value="ECO:0007669"/>
    <property type="project" value="InterPro"/>
</dbReference>
<keyword evidence="8" id="KW-1185">Reference proteome</keyword>
<dbReference type="PROSITE" id="PS00330">
    <property type="entry name" value="HEMOLYSIN_CALCIUM"/>
    <property type="match status" value="3"/>
</dbReference>
<dbReference type="RefSeq" id="WP_144862940.1">
    <property type="nucleotide sequence ID" value="NZ_LR213766.1"/>
</dbReference>
<feature type="compositionally biased region" description="Low complexity" evidence="6">
    <location>
        <begin position="424"/>
        <end position="442"/>
    </location>
</feature>
<name>A0A563VIL5_9CYAN</name>
<accession>A0A563VIL5</accession>
<dbReference type="EMBL" id="CAACVJ010000001">
    <property type="protein sequence ID" value="VEP11264.1"/>
    <property type="molecule type" value="Genomic_DNA"/>
</dbReference>
<evidence type="ECO:0000313" key="7">
    <source>
        <dbReference type="EMBL" id="VEP11264.1"/>
    </source>
</evidence>
<evidence type="ECO:0000256" key="5">
    <source>
        <dbReference type="ARBA" id="ARBA00023180"/>
    </source>
</evidence>
<keyword evidence="3" id="KW-0732">Signal</keyword>
<dbReference type="PROSITE" id="PS51470">
    <property type="entry name" value="FG_GAP"/>
    <property type="match status" value="3"/>
</dbReference>
<keyword evidence="5" id="KW-0325">Glycoprotein</keyword>
<organism evidence="7 8">
    <name type="scientific">Hyella patelloides LEGE 07179</name>
    <dbReference type="NCBI Taxonomy" id="945734"/>
    <lineage>
        <taxon>Bacteria</taxon>
        <taxon>Bacillati</taxon>
        <taxon>Cyanobacteriota</taxon>
        <taxon>Cyanophyceae</taxon>
        <taxon>Pleurocapsales</taxon>
        <taxon>Hyellaceae</taxon>
        <taxon>Hyella</taxon>
    </lineage>
</organism>
<dbReference type="PRINTS" id="PR00313">
    <property type="entry name" value="CABNDNGRPT"/>
</dbReference>
<dbReference type="Pfam" id="PF00353">
    <property type="entry name" value="HemolysinCabind"/>
    <property type="match status" value="6"/>
</dbReference>
<dbReference type="InterPro" id="IPR011049">
    <property type="entry name" value="Serralysin-like_metalloprot_C"/>
</dbReference>
<evidence type="ECO:0000256" key="2">
    <source>
        <dbReference type="ARBA" id="ARBA00022525"/>
    </source>
</evidence>
<evidence type="ECO:0000256" key="1">
    <source>
        <dbReference type="ARBA" id="ARBA00004613"/>
    </source>
</evidence>
<dbReference type="PANTHER" id="PTHR38340:SF1">
    <property type="entry name" value="S-LAYER PROTEIN"/>
    <property type="match status" value="1"/>
</dbReference>